<reference evidence="4 5" key="1">
    <citation type="submission" date="2019-10" db="EMBL/GenBank/DDBJ databases">
        <title>Gracilibacillus sp. nov. isolated from rice seeds.</title>
        <authorList>
            <person name="He S."/>
        </authorList>
    </citation>
    <scope>NUCLEOTIDE SEQUENCE [LARGE SCALE GENOMIC DNA]</scope>
    <source>
        <strain evidence="4 5">TD8</strain>
    </source>
</reference>
<dbReference type="PANTHER" id="PTHR30204:SF98">
    <property type="entry name" value="HTH-TYPE TRANSCRIPTIONAL REGULATOR ADHR"/>
    <property type="match status" value="1"/>
</dbReference>
<dbReference type="CDD" id="cd01109">
    <property type="entry name" value="HTH_YyaN"/>
    <property type="match status" value="1"/>
</dbReference>
<dbReference type="PROSITE" id="PS50937">
    <property type="entry name" value="HTH_MERR_2"/>
    <property type="match status" value="1"/>
</dbReference>
<protein>
    <submittedName>
        <fullName evidence="4">MerR family transcriptional regulator</fullName>
    </submittedName>
</protein>
<sequence length="139" mass="16510">MKYRIGELSKAIGISEHTLRYYEKEGLVVPERSGNNIRYYTEEHKLWAEFILHMKETGMSLEDLKRYTTSWELGEAGITELLEILINHRAKVMEKLETYKKNLELVNTKIDFYQSNLEKNKAADLYETFVQKKRNDEDI</sequence>
<dbReference type="PROSITE" id="PS00552">
    <property type="entry name" value="HTH_MERR_1"/>
    <property type="match status" value="1"/>
</dbReference>
<name>A0A7C8KPS7_9BACI</name>
<dbReference type="Pfam" id="PF13411">
    <property type="entry name" value="MerR_1"/>
    <property type="match status" value="1"/>
</dbReference>
<accession>A0A7C8KPS7</accession>
<dbReference type="GO" id="GO:0003700">
    <property type="term" value="F:DNA-binding transcription factor activity"/>
    <property type="evidence" value="ECO:0007669"/>
    <property type="project" value="InterPro"/>
</dbReference>
<evidence type="ECO:0000256" key="1">
    <source>
        <dbReference type="ARBA" id="ARBA00023125"/>
    </source>
</evidence>
<comment type="caution">
    <text evidence="4">The sequence shown here is derived from an EMBL/GenBank/DDBJ whole genome shotgun (WGS) entry which is preliminary data.</text>
</comment>
<evidence type="ECO:0000313" key="4">
    <source>
        <dbReference type="EMBL" id="KAB8133628.1"/>
    </source>
</evidence>
<evidence type="ECO:0000256" key="2">
    <source>
        <dbReference type="SAM" id="Coils"/>
    </source>
</evidence>
<dbReference type="RefSeq" id="WP_153403704.1">
    <property type="nucleotide sequence ID" value="NZ_ML762431.1"/>
</dbReference>
<dbReference type="GO" id="GO:0003677">
    <property type="term" value="F:DNA binding"/>
    <property type="evidence" value="ECO:0007669"/>
    <property type="project" value="UniProtKB-KW"/>
</dbReference>
<organism evidence="4 5">
    <name type="scientific">Gracilibacillus oryzae</name>
    <dbReference type="NCBI Taxonomy" id="1672701"/>
    <lineage>
        <taxon>Bacteria</taxon>
        <taxon>Bacillati</taxon>
        <taxon>Bacillota</taxon>
        <taxon>Bacilli</taxon>
        <taxon>Bacillales</taxon>
        <taxon>Bacillaceae</taxon>
        <taxon>Gracilibacillus</taxon>
    </lineage>
</organism>
<dbReference type="PANTHER" id="PTHR30204">
    <property type="entry name" value="REDOX-CYCLING DRUG-SENSING TRANSCRIPTIONAL ACTIVATOR SOXR"/>
    <property type="match status" value="1"/>
</dbReference>
<dbReference type="OrthoDB" id="9811174at2"/>
<dbReference type="EMBL" id="WEID01000057">
    <property type="protein sequence ID" value="KAB8133628.1"/>
    <property type="molecule type" value="Genomic_DNA"/>
</dbReference>
<evidence type="ECO:0000259" key="3">
    <source>
        <dbReference type="PROSITE" id="PS50937"/>
    </source>
</evidence>
<evidence type="ECO:0000313" key="5">
    <source>
        <dbReference type="Proteomes" id="UP000480246"/>
    </source>
</evidence>
<gene>
    <name evidence="4" type="ORF">F9U64_12045</name>
</gene>
<dbReference type="AlphaFoldDB" id="A0A7C8KPS7"/>
<dbReference type="SMART" id="SM00422">
    <property type="entry name" value="HTH_MERR"/>
    <property type="match status" value="1"/>
</dbReference>
<feature type="coiled-coil region" evidence="2">
    <location>
        <begin position="82"/>
        <end position="116"/>
    </location>
</feature>
<dbReference type="InterPro" id="IPR009061">
    <property type="entry name" value="DNA-bd_dom_put_sf"/>
</dbReference>
<dbReference type="InterPro" id="IPR000551">
    <property type="entry name" value="MerR-type_HTH_dom"/>
</dbReference>
<proteinExistence type="predicted"/>
<dbReference type="Gene3D" id="1.10.1660.10">
    <property type="match status" value="1"/>
</dbReference>
<keyword evidence="1" id="KW-0238">DNA-binding</keyword>
<dbReference type="PRINTS" id="PR00040">
    <property type="entry name" value="HTHMERR"/>
</dbReference>
<dbReference type="Proteomes" id="UP000480246">
    <property type="component" value="Unassembled WGS sequence"/>
</dbReference>
<dbReference type="InterPro" id="IPR047057">
    <property type="entry name" value="MerR_fam"/>
</dbReference>
<keyword evidence="2" id="KW-0175">Coiled coil</keyword>
<feature type="domain" description="HTH merR-type" evidence="3">
    <location>
        <begin position="2"/>
        <end position="70"/>
    </location>
</feature>
<keyword evidence="5" id="KW-1185">Reference proteome</keyword>
<dbReference type="SUPFAM" id="SSF46955">
    <property type="entry name" value="Putative DNA-binding domain"/>
    <property type="match status" value="1"/>
</dbReference>